<gene>
    <name evidence="1" type="primary">HaRxLL182</name>
</gene>
<feature type="non-terminal residue" evidence="1">
    <location>
        <position position="94"/>
    </location>
</feature>
<organism evidence="1">
    <name type="scientific">Hyaloperonospora arabidopsidis (strain Emoy2)</name>
    <name type="common">Downy mildew agent</name>
    <name type="synonym">Peronospora arabidopsidis</name>
    <dbReference type="NCBI Taxonomy" id="559515"/>
    <lineage>
        <taxon>Eukaryota</taxon>
        <taxon>Sar</taxon>
        <taxon>Stramenopiles</taxon>
        <taxon>Oomycota</taxon>
        <taxon>Peronosporomycetes</taxon>
        <taxon>Peronosporales</taxon>
        <taxon>Peronosporaceae</taxon>
        <taxon>Hyaloperonospora</taxon>
    </lineage>
</organism>
<protein>
    <submittedName>
        <fullName evidence="1">RxLR effector candidate protein</fullName>
    </submittedName>
</protein>
<dbReference type="EMBL" id="AB922503">
    <property type="protein sequence ID" value="BAP69079.1"/>
    <property type="molecule type" value="mRNA"/>
</dbReference>
<sequence length="94" mass="10564">MTLLGKPLVEVTITLVFQPLTLLHGAGFRSIRARSWWELCSLVYLYTYLTACLTLGRLSAGQRPVRRWLRSHETIASIASRRHGMIVGSLPGLK</sequence>
<proteinExistence type="evidence at transcript level"/>
<evidence type="ECO:0000313" key="1">
    <source>
        <dbReference type="EMBL" id="BAP69079.1"/>
    </source>
</evidence>
<name>A0A090C2U9_HYAAE</name>
<dbReference type="AlphaFoldDB" id="A0A090C2U9"/>
<accession>A0A090C2U9</accession>
<reference evidence="1" key="1">
    <citation type="journal article" date="2014" name="PLoS Pathog.">
        <title>Expression profiling during Arabidopsis/downy mildew interaction reveals a highly-expressed effector that attenuates responses to salicylic acid.</title>
        <authorList>
            <person name="Asai S."/>
            <person name="Rallapalli G."/>
            <person name="Piquerez S.J.M."/>
            <person name="Caillaud M.C."/>
            <person name="Furzer O.J."/>
            <person name="Ishaque N."/>
            <person name="Wirthmueller L."/>
            <person name="Fabro G."/>
            <person name="Shirasu K."/>
            <person name="Jones J.D.G."/>
        </authorList>
    </citation>
    <scope>NUCLEOTIDE SEQUENCE</scope>
    <source>
        <strain evidence="1">Emoy2</strain>
    </source>
</reference>